<feature type="region of interest" description="Disordered" evidence="1">
    <location>
        <begin position="20"/>
        <end position="47"/>
    </location>
</feature>
<comment type="caution">
    <text evidence="2">The sequence shown here is derived from an EMBL/GenBank/DDBJ whole genome shotgun (WGS) entry which is preliminary data.</text>
</comment>
<name>A0A8K0X4D3_9PEZI</name>
<evidence type="ECO:0000313" key="3">
    <source>
        <dbReference type="Proteomes" id="UP000813385"/>
    </source>
</evidence>
<proteinExistence type="predicted"/>
<keyword evidence="3" id="KW-1185">Reference proteome</keyword>
<reference evidence="2" key="1">
    <citation type="journal article" date="2021" name="Nat. Commun.">
        <title>Genetic determinants of endophytism in the Arabidopsis root mycobiome.</title>
        <authorList>
            <person name="Mesny F."/>
            <person name="Miyauchi S."/>
            <person name="Thiergart T."/>
            <person name="Pickel B."/>
            <person name="Atanasova L."/>
            <person name="Karlsson M."/>
            <person name="Huettel B."/>
            <person name="Barry K.W."/>
            <person name="Haridas S."/>
            <person name="Chen C."/>
            <person name="Bauer D."/>
            <person name="Andreopoulos W."/>
            <person name="Pangilinan J."/>
            <person name="LaButti K."/>
            <person name="Riley R."/>
            <person name="Lipzen A."/>
            <person name="Clum A."/>
            <person name="Drula E."/>
            <person name="Henrissat B."/>
            <person name="Kohler A."/>
            <person name="Grigoriev I.V."/>
            <person name="Martin F.M."/>
            <person name="Hacquard S."/>
        </authorList>
    </citation>
    <scope>NUCLEOTIDE SEQUENCE</scope>
    <source>
        <strain evidence="2">MPI-CAGE-AT-0016</strain>
    </source>
</reference>
<protein>
    <submittedName>
        <fullName evidence="2">Uncharacterized protein</fullName>
    </submittedName>
</protein>
<gene>
    <name evidence="2" type="ORF">B0T11DRAFT_298876</name>
</gene>
<dbReference type="AlphaFoldDB" id="A0A8K0X4D3"/>
<dbReference type="Proteomes" id="UP000813385">
    <property type="component" value="Unassembled WGS sequence"/>
</dbReference>
<dbReference type="EMBL" id="JAGPXD010000003">
    <property type="protein sequence ID" value="KAH7363642.1"/>
    <property type="molecule type" value="Genomic_DNA"/>
</dbReference>
<evidence type="ECO:0000256" key="1">
    <source>
        <dbReference type="SAM" id="MobiDB-lite"/>
    </source>
</evidence>
<feature type="region of interest" description="Disordered" evidence="1">
    <location>
        <begin position="59"/>
        <end position="121"/>
    </location>
</feature>
<accession>A0A8K0X4D3</accession>
<sequence length="436" mass="47290">MACTQSHMIRRGAFLELGSHEGSAADDSSDSGWTTVSRESLSDDLSAGADKYLDDTTATGWADANDSASPSVSGAHDTPMDSLFNTNDGTTSPDEGSLPDTEPSETSFPTSSQDPLSSVTFKEDARRDISTWALGCLPAGPIDGDTWSPLSLSMTLSSTLSGTRDSGSYSPLFVESNYQASTVPPFTMVDKLCIRNPQPYLEEQAAENFRRLRINGEIILSKVPLAKVATLAATLAKVGFSQAASVDIKATFRRYLRQFAMSMDEGNGLETPSELIWLLNEYPPPRNCPETLTYVAFGGLLLELAGGESLDLPCEGVTSDDIDTWRAWCQKISEPHDLCRLVIEPSHTWHTLCVSKQDFSNGLWATILLSEGAKALEASLLPNHRLILVCETVLAWLRELLADAGEKECWREFDTGIGAVVFRSMVDGQGPGKRSK</sequence>
<feature type="compositionally biased region" description="Polar residues" evidence="1">
    <location>
        <begin position="83"/>
        <end position="94"/>
    </location>
</feature>
<evidence type="ECO:0000313" key="2">
    <source>
        <dbReference type="EMBL" id="KAH7363642.1"/>
    </source>
</evidence>
<organism evidence="2 3">
    <name type="scientific">Plectosphaerella cucumerina</name>
    <dbReference type="NCBI Taxonomy" id="40658"/>
    <lineage>
        <taxon>Eukaryota</taxon>
        <taxon>Fungi</taxon>
        <taxon>Dikarya</taxon>
        <taxon>Ascomycota</taxon>
        <taxon>Pezizomycotina</taxon>
        <taxon>Sordariomycetes</taxon>
        <taxon>Hypocreomycetidae</taxon>
        <taxon>Glomerellales</taxon>
        <taxon>Plectosphaerellaceae</taxon>
        <taxon>Plectosphaerella</taxon>
    </lineage>
</organism>